<evidence type="ECO:0000313" key="2">
    <source>
        <dbReference type="EMBL" id="UZD22647.1"/>
    </source>
</evidence>
<evidence type="ECO:0000313" key="3">
    <source>
        <dbReference type="Proteomes" id="UP001163156"/>
    </source>
</evidence>
<evidence type="ECO:0000259" key="1">
    <source>
        <dbReference type="Pfam" id="PF08818"/>
    </source>
</evidence>
<accession>A0ABY6MFR4</accession>
<organism evidence="2 3">
    <name type="scientific">Algoriphagus halophytocola</name>
    <dbReference type="NCBI Taxonomy" id="2991499"/>
    <lineage>
        <taxon>Bacteria</taxon>
        <taxon>Pseudomonadati</taxon>
        <taxon>Bacteroidota</taxon>
        <taxon>Cytophagia</taxon>
        <taxon>Cytophagales</taxon>
        <taxon>Cyclobacteriaceae</taxon>
        <taxon>Algoriphagus</taxon>
    </lineage>
</organism>
<reference evidence="2" key="1">
    <citation type="submission" date="2022-10" db="EMBL/GenBank/DDBJ databases">
        <title>Algoriphagus sp. a novel bacteria isolate from halophytes salicornia europaea.</title>
        <authorList>
            <person name="Peng Y."/>
            <person name="Jiang L."/>
            <person name="Lee J."/>
        </authorList>
    </citation>
    <scope>NUCLEOTIDE SEQUENCE</scope>
    <source>
        <strain evidence="2">TR-M5</strain>
    </source>
</reference>
<keyword evidence="3" id="KW-1185">Reference proteome</keyword>
<sequence>MPKHSKNSMPSSVEEYLSEGCGRCPLGGTPDCKVHPWSAELTQLRKLVLQCGLQEEIKWGVPCYSWKEGNILLLSALKEYTALSFFKGALLKDSKKILQKPGKNTQAGRLLKFTSLSQIHENQETIKAYIFEAIELEKAGLKVELKTNPEPIPREFQDAMEQDSTLKNAFEALTPGRKRGYILYFSAPKQSKTRIARIEKYRAKILDGKGFHDR</sequence>
<protein>
    <submittedName>
        <fullName evidence="2">DUF1801 domain-containing protein</fullName>
    </submittedName>
</protein>
<dbReference type="RefSeq" id="WP_264809168.1">
    <property type="nucleotide sequence ID" value="NZ_CP110226.1"/>
</dbReference>
<dbReference type="InterPro" id="IPR014922">
    <property type="entry name" value="YdhG-like"/>
</dbReference>
<name>A0ABY6MFR4_9BACT</name>
<proteinExistence type="predicted"/>
<dbReference type="SUPFAM" id="SSF159888">
    <property type="entry name" value="YdhG-like"/>
    <property type="match status" value="1"/>
</dbReference>
<dbReference type="Proteomes" id="UP001163156">
    <property type="component" value="Chromosome"/>
</dbReference>
<dbReference type="Pfam" id="PF13376">
    <property type="entry name" value="OmdA"/>
    <property type="match status" value="1"/>
</dbReference>
<dbReference type="EMBL" id="CP110226">
    <property type="protein sequence ID" value="UZD22647.1"/>
    <property type="molecule type" value="Genomic_DNA"/>
</dbReference>
<dbReference type="InterPro" id="IPR016786">
    <property type="entry name" value="YdeI_bac"/>
</dbReference>
<gene>
    <name evidence="2" type="ORF">OM944_18600</name>
</gene>
<dbReference type="Pfam" id="PF08818">
    <property type="entry name" value="DUF1801"/>
    <property type="match status" value="1"/>
</dbReference>
<feature type="domain" description="YdhG-like" evidence="1">
    <location>
        <begin position="37"/>
        <end position="134"/>
    </location>
</feature>
<dbReference type="Gene3D" id="3.90.1150.200">
    <property type="match status" value="1"/>
</dbReference>
<dbReference type="PIRSF" id="PIRSF021308">
    <property type="entry name" value="UCP021308"/>
    <property type="match status" value="1"/>
</dbReference>